<dbReference type="Gene3D" id="3.40.50.1000">
    <property type="entry name" value="HAD superfamily/HAD-like"/>
    <property type="match status" value="1"/>
</dbReference>
<reference evidence="13" key="1">
    <citation type="submission" date="2019-03" db="EMBL/GenBank/DDBJ databases">
        <title>Lake Tanganyika Metagenome-Assembled Genomes (MAGs).</title>
        <authorList>
            <person name="Tran P."/>
        </authorList>
    </citation>
    <scope>NUCLEOTIDE SEQUENCE</scope>
    <source>
        <strain evidence="13">K_DeepCast_65m_m2_066</strain>
    </source>
</reference>
<evidence type="ECO:0000256" key="8">
    <source>
        <dbReference type="ARBA" id="ARBA00022967"/>
    </source>
</evidence>
<keyword evidence="10 11" id="KW-0472">Membrane</keyword>
<evidence type="ECO:0000256" key="7">
    <source>
        <dbReference type="ARBA" id="ARBA00022840"/>
    </source>
</evidence>
<dbReference type="PANTHER" id="PTHR43520">
    <property type="entry name" value="ATP7, ISOFORM B"/>
    <property type="match status" value="1"/>
</dbReference>
<dbReference type="InterPro" id="IPR044492">
    <property type="entry name" value="P_typ_ATPase_HD_dom"/>
</dbReference>
<evidence type="ECO:0000256" key="1">
    <source>
        <dbReference type="ARBA" id="ARBA00004651"/>
    </source>
</evidence>
<dbReference type="InterPro" id="IPR018303">
    <property type="entry name" value="ATPase_P-typ_P_site"/>
</dbReference>
<accession>A0A937W5A4</accession>
<dbReference type="AlphaFoldDB" id="A0A937W5A4"/>
<dbReference type="PANTHER" id="PTHR43520:SF8">
    <property type="entry name" value="P-TYPE CU(+) TRANSPORTER"/>
    <property type="match status" value="1"/>
</dbReference>
<evidence type="ECO:0000313" key="14">
    <source>
        <dbReference type="Proteomes" id="UP000712673"/>
    </source>
</evidence>
<feature type="transmembrane region" description="Helical" evidence="11">
    <location>
        <begin position="12"/>
        <end position="33"/>
    </location>
</feature>
<dbReference type="PRINTS" id="PR00943">
    <property type="entry name" value="CUATPASE"/>
</dbReference>
<dbReference type="Proteomes" id="UP000712673">
    <property type="component" value="Unassembled WGS sequence"/>
</dbReference>
<dbReference type="CDD" id="cd02094">
    <property type="entry name" value="P-type_ATPase_Cu-like"/>
    <property type="match status" value="1"/>
</dbReference>
<name>A0A937W5A4_UNCTE</name>
<keyword evidence="8" id="KW-1278">Translocase</keyword>
<sequence length="628" mass="66569">WTPWWLSHPLTLLVLSTPVQFWIGWPFYQGLWFTIRHRSADMNTLIALGTSAAYLYSVGVTFLPGIFATGHGLHAHVYYETAVVIITLILLGRLLEARARGQTSAAMRTLMGLRPKTARILREGVAEDVPVEAVKTGELVLVRPGEQVPVDGRIVEGHSTLDESMLTGESLPVEKVAGDEVFGATLNKTGSFTLLATGVGSQTVLAQIIRLVQEAQGSKAPIQRLADYVASIFVPAVLGIAVLTFLLWAWLGPAPSLTFALLNCVAVLIIACPCSLGLATPTAIMVGTGKGAELGMLFKNAPSLETAHKIQTIVLDKTGTLTQGRPTVTDVITQPGWTEGDVLRLAASAERGSEHPVGEAIVEAARARGLDLAESRDFQAMPGHGIRTLVGTQTVLVGNIQCMQEARIPLGPLPQTADMLANDGKTPVYVAIQGRGAGLIAVADTLKPHAAETVAVLRAMGLDVLMITGDHQRTAEAMSRKLGIAHVIAEVLPADKARHIQQLQATGQCVAMVGDGINDAPALAQADVGIAIGTGTDVAMDAADITLMRGDVRGIATAIKLSQRTMRTIKQNLFWAFIYNSIGIPLAAGLLYPAFGLLLDPMFAAVAMALSSVSVVTNSLRLHRVHGI</sequence>
<dbReference type="NCBIfam" id="TIGR01511">
    <property type="entry name" value="ATPase-IB1_Cu"/>
    <property type="match status" value="1"/>
</dbReference>
<dbReference type="GO" id="GO:0005524">
    <property type="term" value="F:ATP binding"/>
    <property type="evidence" value="ECO:0007669"/>
    <property type="project" value="UniProtKB-UniRule"/>
</dbReference>
<keyword evidence="9 11" id="KW-1133">Transmembrane helix</keyword>
<dbReference type="GO" id="GO:0016887">
    <property type="term" value="F:ATP hydrolysis activity"/>
    <property type="evidence" value="ECO:0007669"/>
    <property type="project" value="InterPro"/>
</dbReference>
<dbReference type="SFLD" id="SFLDF00027">
    <property type="entry name" value="p-type_atpase"/>
    <property type="match status" value="1"/>
</dbReference>
<protein>
    <submittedName>
        <fullName evidence="13">Copper-translocating P-type ATPase</fullName>
    </submittedName>
</protein>
<dbReference type="SUPFAM" id="SSF81653">
    <property type="entry name" value="Calcium ATPase, transduction domain A"/>
    <property type="match status" value="1"/>
</dbReference>
<keyword evidence="5 11" id="KW-0479">Metal-binding</keyword>
<feature type="transmembrane region" description="Helical" evidence="11">
    <location>
        <begin position="45"/>
        <end position="70"/>
    </location>
</feature>
<dbReference type="InterPro" id="IPR023298">
    <property type="entry name" value="ATPase_P-typ_TM_dom_sf"/>
</dbReference>
<dbReference type="Gene3D" id="3.40.1110.10">
    <property type="entry name" value="Calcium-transporting ATPase, cytoplasmic domain N"/>
    <property type="match status" value="1"/>
</dbReference>
<dbReference type="InterPro" id="IPR036412">
    <property type="entry name" value="HAD-like_sf"/>
</dbReference>
<dbReference type="SUPFAM" id="SSF56784">
    <property type="entry name" value="HAD-like"/>
    <property type="match status" value="1"/>
</dbReference>
<dbReference type="GO" id="GO:0005886">
    <property type="term" value="C:plasma membrane"/>
    <property type="evidence" value="ECO:0007669"/>
    <property type="project" value="UniProtKB-SubCell"/>
</dbReference>
<feature type="transmembrane region" description="Helical" evidence="11">
    <location>
        <begin position="228"/>
        <end position="251"/>
    </location>
</feature>
<feature type="transmembrane region" description="Helical" evidence="11">
    <location>
        <begin position="573"/>
        <end position="595"/>
    </location>
</feature>
<dbReference type="InterPro" id="IPR023214">
    <property type="entry name" value="HAD_sf"/>
</dbReference>
<feature type="domain" description="P-type ATPase A" evidence="12">
    <location>
        <begin position="113"/>
        <end position="213"/>
    </location>
</feature>
<dbReference type="GO" id="GO:0060003">
    <property type="term" value="P:copper ion export"/>
    <property type="evidence" value="ECO:0007669"/>
    <property type="project" value="UniProtKB-ARBA"/>
</dbReference>
<proteinExistence type="inferred from homology"/>
<dbReference type="GO" id="GO:0055070">
    <property type="term" value="P:copper ion homeostasis"/>
    <property type="evidence" value="ECO:0007669"/>
    <property type="project" value="TreeGrafter"/>
</dbReference>
<dbReference type="SFLD" id="SFLDS00003">
    <property type="entry name" value="Haloacid_Dehalogenase"/>
    <property type="match status" value="1"/>
</dbReference>
<dbReference type="Pfam" id="PF00702">
    <property type="entry name" value="Hydrolase"/>
    <property type="match status" value="1"/>
</dbReference>
<evidence type="ECO:0000256" key="6">
    <source>
        <dbReference type="ARBA" id="ARBA00022741"/>
    </source>
</evidence>
<dbReference type="InterPro" id="IPR001757">
    <property type="entry name" value="P_typ_ATPase"/>
</dbReference>
<keyword evidence="7 11" id="KW-0067">ATP-binding</keyword>
<comment type="subcellular location">
    <subcellularLocation>
        <location evidence="1">Cell membrane</location>
        <topology evidence="1">Multi-pass membrane protein</topology>
    </subcellularLocation>
</comment>
<keyword evidence="4 11" id="KW-0812">Transmembrane</keyword>
<feature type="transmembrane region" description="Helical" evidence="11">
    <location>
        <begin position="76"/>
        <end position="95"/>
    </location>
</feature>
<dbReference type="FunFam" id="2.70.150.10:FF:000020">
    <property type="entry name" value="Copper-exporting P-type ATPase A"/>
    <property type="match status" value="1"/>
</dbReference>
<comment type="caution">
    <text evidence="13">The sequence shown here is derived from an EMBL/GenBank/DDBJ whole genome shotgun (WGS) entry which is preliminary data.</text>
</comment>
<dbReference type="InterPro" id="IPR059000">
    <property type="entry name" value="ATPase_P-type_domA"/>
</dbReference>
<dbReference type="PROSITE" id="PS00154">
    <property type="entry name" value="ATPASE_E1_E2"/>
    <property type="match status" value="1"/>
</dbReference>
<evidence type="ECO:0000256" key="3">
    <source>
        <dbReference type="ARBA" id="ARBA00022475"/>
    </source>
</evidence>
<dbReference type="NCBIfam" id="TIGR01494">
    <property type="entry name" value="ATPase_P-type"/>
    <property type="match status" value="1"/>
</dbReference>
<dbReference type="PRINTS" id="PR00119">
    <property type="entry name" value="CATATPASE"/>
</dbReference>
<evidence type="ECO:0000256" key="9">
    <source>
        <dbReference type="ARBA" id="ARBA00022989"/>
    </source>
</evidence>
<dbReference type="Pfam" id="PF00122">
    <property type="entry name" value="E1-E2_ATPase"/>
    <property type="match status" value="1"/>
</dbReference>
<evidence type="ECO:0000313" key="13">
    <source>
        <dbReference type="EMBL" id="MBM3226892.1"/>
    </source>
</evidence>
<feature type="non-terminal residue" evidence="13">
    <location>
        <position position="1"/>
    </location>
</feature>
<evidence type="ECO:0000256" key="10">
    <source>
        <dbReference type="ARBA" id="ARBA00023136"/>
    </source>
</evidence>
<evidence type="ECO:0000256" key="5">
    <source>
        <dbReference type="ARBA" id="ARBA00022723"/>
    </source>
</evidence>
<dbReference type="NCBIfam" id="TIGR01525">
    <property type="entry name" value="ATPase-IB_hvy"/>
    <property type="match status" value="1"/>
</dbReference>
<evidence type="ECO:0000256" key="2">
    <source>
        <dbReference type="ARBA" id="ARBA00006024"/>
    </source>
</evidence>
<evidence type="ECO:0000256" key="11">
    <source>
        <dbReference type="RuleBase" id="RU362081"/>
    </source>
</evidence>
<dbReference type="InterPro" id="IPR008250">
    <property type="entry name" value="ATPase_P-typ_transduc_dom_A_sf"/>
</dbReference>
<organism evidence="13 14">
    <name type="scientific">Tectimicrobiota bacterium</name>
    <dbReference type="NCBI Taxonomy" id="2528274"/>
    <lineage>
        <taxon>Bacteria</taxon>
        <taxon>Pseudomonadati</taxon>
        <taxon>Nitrospinota/Tectimicrobiota group</taxon>
        <taxon>Candidatus Tectimicrobiota</taxon>
    </lineage>
</organism>
<dbReference type="SFLD" id="SFLDG00002">
    <property type="entry name" value="C1.7:_P-type_atpase_like"/>
    <property type="match status" value="1"/>
</dbReference>
<keyword evidence="3 11" id="KW-1003">Cell membrane</keyword>
<feature type="transmembrane region" description="Helical" evidence="11">
    <location>
        <begin position="601"/>
        <end position="620"/>
    </location>
</feature>
<dbReference type="GO" id="GO:0005507">
    <property type="term" value="F:copper ion binding"/>
    <property type="evidence" value="ECO:0007669"/>
    <property type="project" value="TreeGrafter"/>
</dbReference>
<dbReference type="InterPro" id="IPR027256">
    <property type="entry name" value="P-typ_ATPase_IB"/>
</dbReference>
<dbReference type="InterPro" id="IPR023299">
    <property type="entry name" value="ATPase_P-typ_cyto_dom_N"/>
</dbReference>
<dbReference type="SUPFAM" id="SSF81665">
    <property type="entry name" value="Calcium ATPase, transmembrane domain M"/>
    <property type="match status" value="1"/>
</dbReference>
<keyword evidence="6 11" id="KW-0547">Nucleotide-binding</keyword>
<dbReference type="GO" id="GO:0043682">
    <property type="term" value="F:P-type divalent copper transporter activity"/>
    <property type="evidence" value="ECO:0007669"/>
    <property type="project" value="TreeGrafter"/>
</dbReference>
<evidence type="ECO:0000256" key="4">
    <source>
        <dbReference type="ARBA" id="ARBA00022692"/>
    </source>
</evidence>
<feature type="transmembrane region" description="Helical" evidence="11">
    <location>
        <begin position="257"/>
        <end position="280"/>
    </location>
</feature>
<comment type="similarity">
    <text evidence="2 11">Belongs to the cation transport ATPase (P-type) (TC 3.A.3) family. Type IB subfamily.</text>
</comment>
<evidence type="ECO:0000259" key="12">
    <source>
        <dbReference type="Pfam" id="PF00122"/>
    </source>
</evidence>
<dbReference type="EMBL" id="VGLS01001096">
    <property type="protein sequence ID" value="MBM3226892.1"/>
    <property type="molecule type" value="Genomic_DNA"/>
</dbReference>
<gene>
    <name evidence="13" type="ORF">FJZ47_24260</name>
</gene>
<dbReference type="Gene3D" id="2.70.150.10">
    <property type="entry name" value="Calcium-transporting ATPase, cytoplasmic transduction domain A"/>
    <property type="match status" value="1"/>
</dbReference>